<evidence type="ECO:0000313" key="3">
    <source>
        <dbReference type="Proteomes" id="UP001144372"/>
    </source>
</evidence>
<protein>
    <submittedName>
        <fullName evidence="2">Uncharacterized protein</fullName>
    </submittedName>
</protein>
<sequence>MIPMTGKVTTKNETKPSDGGRGTLAEPNPSRIRRGIRREYQKTCDCVIDIGPYPTAPSWDKHSPFPECTIRFGFFREAG</sequence>
<proteinExistence type="predicted"/>
<accession>A0A9W6FU37</accession>
<evidence type="ECO:0000256" key="1">
    <source>
        <dbReference type="SAM" id="MobiDB-lite"/>
    </source>
</evidence>
<dbReference type="EMBL" id="BSDR01000001">
    <property type="protein sequence ID" value="GLI34897.1"/>
    <property type="molecule type" value="Genomic_DNA"/>
</dbReference>
<gene>
    <name evidence="2" type="ORF">DAMNIGENAA_23300</name>
</gene>
<name>A0A9W6FU37_9BACT</name>
<keyword evidence="3" id="KW-1185">Reference proteome</keyword>
<reference evidence="2" key="1">
    <citation type="submission" date="2022-12" db="EMBL/GenBank/DDBJ databases">
        <title>Reference genome sequencing for broad-spectrum identification of bacterial and archaeal isolates by mass spectrometry.</title>
        <authorList>
            <person name="Sekiguchi Y."/>
            <person name="Tourlousse D.M."/>
        </authorList>
    </citation>
    <scope>NUCLEOTIDE SEQUENCE</scope>
    <source>
        <strain evidence="2">ASRB1</strain>
    </source>
</reference>
<feature type="region of interest" description="Disordered" evidence="1">
    <location>
        <begin position="1"/>
        <end position="35"/>
    </location>
</feature>
<organism evidence="2 3">
    <name type="scientific">Desulforhabdus amnigena</name>
    <dbReference type="NCBI Taxonomy" id="40218"/>
    <lineage>
        <taxon>Bacteria</taxon>
        <taxon>Pseudomonadati</taxon>
        <taxon>Thermodesulfobacteriota</taxon>
        <taxon>Syntrophobacteria</taxon>
        <taxon>Syntrophobacterales</taxon>
        <taxon>Syntrophobacteraceae</taxon>
        <taxon>Desulforhabdus</taxon>
    </lineage>
</organism>
<dbReference type="Proteomes" id="UP001144372">
    <property type="component" value="Unassembled WGS sequence"/>
</dbReference>
<dbReference type="AlphaFoldDB" id="A0A9W6FU37"/>
<evidence type="ECO:0000313" key="2">
    <source>
        <dbReference type="EMBL" id="GLI34897.1"/>
    </source>
</evidence>
<comment type="caution">
    <text evidence="2">The sequence shown here is derived from an EMBL/GenBank/DDBJ whole genome shotgun (WGS) entry which is preliminary data.</text>
</comment>